<proteinExistence type="predicted"/>
<evidence type="ECO:0000313" key="2">
    <source>
        <dbReference type="Proteomes" id="UP000494165"/>
    </source>
</evidence>
<protein>
    <submittedName>
        <fullName evidence="1">Uncharacterized protein</fullName>
    </submittedName>
</protein>
<evidence type="ECO:0000313" key="1">
    <source>
        <dbReference type="EMBL" id="CAB3383081.1"/>
    </source>
</evidence>
<name>A0A8S1DRD9_9INSE</name>
<dbReference type="Proteomes" id="UP000494165">
    <property type="component" value="Unassembled WGS sequence"/>
</dbReference>
<dbReference type="AlphaFoldDB" id="A0A8S1DRD9"/>
<comment type="caution">
    <text evidence="1">The sequence shown here is derived from an EMBL/GenBank/DDBJ whole genome shotgun (WGS) entry which is preliminary data.</text>
</comment>
<organism evidence="1 2">
    <name type="scientific">Cloeon dipterum</name>
    <dbReference type="NCBI Taxonomy" id="197152"/>
    <lineage>
        <taxon>Eukaryota</taxon>
        <taxon>Metazoa</taxon>
        <taxon>Ecdysozoa</taxon>
        <taxon>Arthropoda</taxon>
        <taxon>Hexapoda</taxon>
        <taxon>Insecta</taxon>
        <taxon>Pterygota</taxon>
        <taxon>Palaeoptera</taxon>
        <taxon>Ephemeroptera</taxon>
        <taxon>Pisciforma</taxon>
        <taxon>Baetidae</taxon>
        <taxon>Cloeon</taxon>
    </lineage>
</organism>
<reference evidence="1 2" key="1">
    <citation type="submission" date="2020-04" db="EMBL/GenBank/DDBJ databases">
        <authorList>
            <person name="Alioto T."/>
            <person name="Alioto T."/>
            <person name="Gomez Garrido J."/>
        </authorList>
    </citation>
    <scope>NUCLEOTIDE SEQUENCE [LARGE SCALE GENOMIC DNA]</scope>
</reference>
<gene>
    <name evidence="1" type="ORF">CLODIP_2_CD06345</name>
</gene>
<keyword evidence="2" id="KW-1185">Reference proteome</keyword>
<sequence>MDRCSTNCSKDQSCNIVKNDNNCESDCPNTFCGDEKADKFGYKPDDGELIEACGKQYIFSRAPRFNQNTTQLFCCTKHMSAGSVSSLDEAKCLAREMIKRNIGDVPFWTSARPSNCTDFSTWCALDGSGEVVDQTSLQIIHKNINPKKQFVTVKANVQAESLTFEFEDPAVLARAMCSRPSPLTCTESLCSPMGFNEQIEQNRKAKKTAFYRTGCKFIYGCNKIFDVCSVAYPYYAAAKWTQASSVEYRTVMLTLETKVKMECFLKLMKANDMKTGTFNVNAVSFGCPKSNRWCQIPEDPFLNNSYIPWAKGEPSMDPSKECVTVKYDADKISFTFTKNFCKDTPILRIAQTIDIYPEHSFGIS</sequence>
<accession>A0A8S1DRD9</accession>
<dbReference type="EMBL" id="CADEPI010000294">
    <property type="protein sequence ID" value="CAB3383081.1"/>
    <property type="molecule type" value="Genomic_DNA"/>
</dbReference>